<dbReference type="Proteomes" id="UP000315440">
    <property type="component" value="Unassembled WGS sequence"/>
</dbReference>
<name>A0A5C5ZRZ6_9BACT</name>
<organism evidence="2 3">
    <name type="scientific">Pseudobythopirellula maris</name>
    <dbReference type="NCBI Taxonomy" id="2527991"/>
    <lineage>
        <taxon>Bacteria</taxon>
        <taxon>Pseudomonadati</taxon>
        <taxon>Planctomycetota</taxon>
        <taxon>Planctomycetia</taxon>
        <taxon>Pirellulales</taxon>
        <taxon>Lacipirellulaceae</taxon>
        <taxon>Pseudobythopirellula</taxon>
    </lineage>
</organism>
<accession>A0A5C5ZRZ6</accession>
<dbReference type="AlphaFoldDB" id="A0A5C5ZRZ6"/>
<reference evidence="2 3" key="1">
    <citation type="submission" date="2019-02" db="EMBL/GenBank/DDBJ databases">
        <title>Deep-cultivation of Planctomycetes and their phenomic and genomic characterization uncovers novel biology.</title>
        <authorList>
            <person name="Wiegand S."/>
            <person name="Jogler M."/>
            <person name="Boedeker C."/>
            <person name="Pinto D."/>
            <person name="Vollmers J."/>
            <person name="Rivas-Marin E."/>
            <person name="Kohn T."/>
            <person name="Peeters S.H."/>
            <person name="Heuer A."/>
            <person name="Rast P."/>
            <person name="Oberbeckmann S."/>
            <person name="Bunk B."/>
            <person name="Jeske O."/>
            <person name="Meyerdierks A."/>
            <person name="Storesund J.E."/>
            <person name="Kallscheuer N."/>
            <person name="Luecker S."/>
            <person name="Lage O.M."/>
            <person name="Pohl T."/>
            <person name="Merkel B.J."/>
            <person name="Hornburger P."/>
            <person name="Mueller R.-W."/>
            <person name="Bruemmer F."/>
            <person name="Labrenz M."/>
            <person name="Spormann A.M."/>
            <person name="Op Den Camp H."/>
            <person name="Overmann J."/>
            <person name="Amann R."/>
            <person name="Jetten M.S.M."/>
            <person name="Mascher T."/>
            <person name="Medema M.H."/>
            <person name="Devos D.P."/>
            <person name="Kaster A.-K."/>
            <person name="Ovreas L."/>
            <person name="Rohde M."/>
            <person name="Galperin M.Y."/>
            <person name="Jogler C."/>
        </authorList>
    </citation>
    <scope>NUCLEOTIDE SEQUENCE [LARGE SCALE GENOMIC DNA]</scope>
    <source>
        <strain evidence="2 3">Mal64</strain>
    </source>
</reference>
<dbReference type="EMBL" id="SJPQ01000002">
    <property type="protein sequence ID" value="TWT89003.1"/>
    <property type="molecule type" value="Genomic_DNA"/>
</dbReference>
<proteinExistence type="predicted"/>
<comment type="caution">
    <text evidence="2">The sequence shown here is derived from an EMBL/GenBank/DDBJ whole genome shotgun (WGS) entry which is preliminary data.</text>
</comment>
<keyword evidence="3" id="KW-1185">Reference proteome</keyword>
<evidence type="ECO:0000256" key="1">
    <source>
        <dbReference type="SAM" id="MobiDB-lite"/>
    </source>
</evidence>
<dbReference type="OrthoDB" id="291809at2"/>
<protein>
    <submittedName>
        <fullName evidence="2">Uncharacterized protein</fullName>
    </submittedName>
</protein>
<feature type="compositionally biased region" description="Low complexity" evidence="1">
    <location>
        <begin position="220"/>
        <end position="245"/>
    </location>
</feature>
<dbReference type="RefSeq" id="WP_146400537.1">
    <property type="nucleotide sequence ID" value="NZ_SJPQ01000002.1"/>
</dbReference>
<evidence type="ECO:0000313" key="3">
    <source>
        <dbReference type="Proteomes" id="UP000315440"/>
    </source>
</evidence>
<gene>
    <name evidence="2" type="ORF">Mal64_24940</name>
</gene>
<feature type="region of interest" description="Disordered" evidence="1">
    <location>
        <begin position="55"/>
        <end position="429"/>
    </location>
</feature>
<evidence type="ECO:0000313" key="2">
    <source>
        <dbReference type="EMBL" id="TWT89003.1"/>
    </source>
</evidence>
<sequence>MNIYVMPRVASNAVSLTHRFLPKRRAAVAFFVLLAPALLLLSGCTKQVGYNDAADDGAAEESAPFDPASSEAPAEDDSPQGVEDPIAASEGLSASEAYADDPFDDPFAAEVPQGQADSFANESAAEDDDPFPYDATASTPEEPADEQGSDPFGSMLAENAGVDRAGADEAPARGSGTPSTPPGRYPASGQPLPWDSNTSDESAGSEMPDMTKQLFSKVQPDAGPAAPEADAPNAEAADEASSGESTFESLIADSIPEDTPDSPEPSPAEEKKEASPYGDFAAPDPGAMALSPPAYQPLRSPPTQPPSEYRPLQKPTPTPRSRPTAPMAPTTTPPATRANRAETSPMPWDAAPGPEAQPAPVAQTPPSTAKPAAAAPPFWDETLPPSKPDEPAIASDPVAAPRPEPTAADRYALRSKPAAPVEPPRPPIAVATDNTRQQAWLLGAKVSLARLMPYAGATPTELAEWDRDVDQLSERLGVEWTSPDAPEVDGAGAELLRLLGEGEGAGDTLLKRHGPDHAALLEISLKTNALLLLYEKHPKLAGPIARSVATAANRADLPASLWLDLLDTLDADPTEDEVFDAVYRLQQDIEEHLR</sequence>
<feature type="compositionally biased region" description="Low complexity" evidence="1">
    <location>
        <begin position="365"/>
        <end position="377"/>
    </location>
</feature>
<feature type="compositionally biased region" description="Low complexity" evidence="1">
    <location>
        <begin position="321"/>
        <end position="343"/>
    </location>
</feature>